<feature type="compositionally biased region" description="Basic residues" evidence="1">
    <location>
        <begin position="371"/>
        <end position="382"/>
    </location>
</feature>
<gene>
    <name evidence="2" type="ORF">BDP27DRAFT_465149</name>
</gene>
<feature type="compositionally biased region" description="Low complexity" evidence="1">
    <location>
        <begin position="245"/>
        <end position="263"/>
    </location>
</feature>
<organism evidence="2 3">
    <name type="scientific">Rhodocollybia butyracea</name>
    <dbReference type="NCBI Taxonomy" id="206335"/>
    <lineage>
        <taxon>Eukaryota</taxon>
        <taxon>Fungi</taxon>
        <taxon>Dikarya</taxon>
        <taxon>Basidiomycota</taxon>
        <taxon>Agaricomycotina</taxon>
        <taxon>Agaricomycetes</taxon>
        <taxon>Agaricomycetidae</taxon>
        <taxon>Agaricales</taxon>
        <taxon>Marasmiineae</taxon>
        <taxon>Omphalotaceae</taxon>
        <taxon>Rhodocollybia</taxon>
    </lineage>
</organism>
<keyword evidence="3" id="KW-1185">Reference proteome</keyword>
<dbReference type="Proteomes" id="UP000772434">
    <property type="component" value="Unassembled WGS sequence"/>
</dbReference>
<feature type="compositionally biased region" description="Low complexity" evidence="1">
    <location>
        <begin position="42"/>
        <end position="92"/>
    </location>
</feature>
<name>A0A9P5P7A9_9AGAR</name>
<feature type="compositionally biased region" description="Low complexity" evidence="1">
    <location>
        <begin position="100"/>
        <end position="124"/>
    </location>
</feature>
<feature type="compositionally biased region" description="Low complexity" evidence="1">
    <location>
        <begin position="142"/>
        <end position="159"/>
    </location>
</feature>
<feature type="compositionally biased region" description="Basic and acidic residues" evidence="1">
    <location>
        <begin position="383"/>
        <end position="393"/>
    </location>
</feature>
<evidence type="ECO:0000313" key="2">
    <source>
        <dbReference type="EMBL" id="KAF9059586.1"/>
    </source>
</evidence>
<dbReference type="AlphaFoldDB" id="A0A9P5P7A9"/>
<evidence type="ECO:0000313" key="3">
    <source>
        <dbReference type="Proteomes" id="UP000772434"/>
    </source>
</evidence>
<comment type="caution">
    <text evidence="2">The sequence shown here is derived from an EMBL/GenBank/DDBJ whole genome shotgun (WGS) entry which is preliminary data.</text>
</comment>
<feature type="compositionally biased region" description="Basic and acidic residues" evidence="1">
    <location>
        <begin position="216"/>
        <end position="228"/>
    </location>
</feature>
<feature type="compositionally biased region" description="Gly residues" evidence="1">
    <location>
        <begin position="125"/>
        <end position="141"/>
    </location>
</feature>
<protein>
    <submittedName>
        <fullName evidence="2">Uncharacterized protein</fullName>
    </submittedName>
</protein>
<reference evidence="2" key="1">
    <citation type="submission" date="2020-11" db="EMBL/GenBank/DDBJ databases">
        <authorList>
            <consortium name="DOE Joint Genome Institute"/>
            <person name="Ahrendt S."/>
            <person name="Riley R."/>
            <person name="Andreopoulos W."/>
            <person name="Labutti K."/>
            <person name="Pangilinan J."/>
            <person name="Ruiz-Duenas F.J."/>
            <person name="Barrasa J.M."/>
            <person name="Sanchez-Garcia M."/>
            <person name="Camarero S."/>
            <person name="Miyauchi S."/>
            <person name="Serrano A."/>
            <person name="Linde D."/>
            <person name="Babiker R."/>
            <person name="Drula E."/>
            <person name="Ayuso-Fernandez I."/>
            <person name="Pacheco R."/>
            <person name="Padilla G."/>
            <person name="Ferreira P."/>
            <person name="Barriuso J."/>
            <person name="Kellner H."/>
            <person name="Castanera R."/>
            <person name="Alfaro M."/>
            <person name="Ramirez L."/>
            <person name="Pisabarro A.G."/>
            <person name="Kuo A."/>
            <person name="Tritt A."/>
            <person name="Lipzen A."/>
            <person name="He G."/>
            <person name="Yan M."/>
            <person name="Ng V."/>
            <person name="Cullen D."/>
            <person name="Martin F."/>
            <person name="Rosso M.-N."/>
            <person name="Henrissat B."/>
            <person name="Hibbett D."/>
            <person name="Martinez A.T."/>
            <person name="Grigoriev I.V."/>
        </authorList>
    </citation>
    <scope>NUCLEOTIDE SEQUENCE</scope>
    <source>
        <strain evidence="2">AH 40177</strain>
    </source>
</reference>
<proteinExistence type="predicted"/>
<feature type="region of interest" description="Disordered" evidence="1">
    <location>
        <begin position="371"/>
        <end position="400"/>
    </location>
</feature>
<sequence>MPPRDCSPSHLPKLGLCRLQLRLPLSPRKLSVAWSVAPSEAPSVAPSIVPSIAPSSSPWKKASVAWPVAPSEAPSVAPSIVPSIAPSSSPWKKPLPPSRPESIAPSIPPSKSHSPKGGSKAGSAVGVGGSPIGGEGMGGAGETETPITPIPSTTIPTTTVLARTARSNDPVDRSPPPTFSQIYPDYPNGPLDRLGTGIQGLRDINTNTTNPWTGADTKEKQEEKKEEGEALGSPAGQDPNNGNEPTTMTKITSTTPPALSTPLGDTKAEPEGTHEVEEKEKEKEVEADEKEKVEVDAGVVDEKPKVEEEQTEKVEANAEESNPNPDQDLDLDTSDIDSQSPLLPPEPTPADHLFVSLNIFKQIDQLKKAKIKAKRDRTKRAKKGEAVDEAASKEEDEGYDKELRRLERRAERVAYKGM</sequence>
<feature type="region of interest" description="Disordered" evidence="1">
    <location>
        <begin position="42"/>
        <end position="349"/>
    </location>
</feature>
<accession>A0A9P5P7A9</accession>
<dbReference type="EMBL" id="JADNRY010000292">
    <property type="protein sequence ID" value="KAF9059586.1"/>
    <property type="molecule type" value="Genomic_DNA"/>
</dbReference>
<feature type="compositionally biased region" description="Basic and acidic residues" evidence="1">
    <location>
        <begin position="266"/>
        <end position="316"/>
    </location>
</feature>
<evidence type="ECO:0000256" key="1">
    <source>
        <dbReference type="SAM" id="MobiDB-lite"/>
    </source>
</evidence>